<feature type="signal peptide" evidence="15">
    <location>
        <begin position="1"/>
        <end position="32"/>
    </location>
</feature>
<evidence type="ECO:0000256" key="13">
    <source>
        <dbReference type="RuleBase" id="RU003357"/>
    </source>
</evidence>
<name>A0AAW6RGP5_9BURK</name>
<proteinExistence type="inferred from homology"/>
<comment type="subcellular location">
    <subcellularLocation>
        <location evidence="1 11">Cell outer membrane</location>
        <topology evidence="1 11">Multi-pass membrane protein</topology>
    </subcellularLocation>
</comment>
<keyword evidence="3 11" id="KW-0813">Transport</keyword>
<dbReference type="InterPro" id="IPR010917">
    <property type="entry name" value="TonB_rcpt_CS"/>
</dbReference>
<protein>
    <submittedName>
        <fullName evidence="18">TonB-dependent receptor</fullName>
    </submittedName>
</protein>
<keyword evidence="5 11" id="KW-0812">Transmembrane</keyword>
<gene>
    <name evidence="18" type="ORF">QB898_07420</name>
</gene>
<dbReference type="Pfam" id="PF00593">
    <property type="entry name" value="TonB_dep_Rec_b-barrel"/>
    <property type="match status" value="1"/>
</dbReference>
<evidence type="ECO:0000256" key="5">
    <source>
        <dbReference type="ARBA" id="ARBA00022692"/>
    </source>
</evidence>
<dbReference type="AlphaFoldDB" id="A0AAW6RGP5"/>
<dbReference type="PROSITE" id="PS01156">
    <property type="entry name" value="TONB_DEPENDENT_REC_2"/>
    <property type="match status" value="1"/>
</dbReference>
<dbReference type="SUPFAM" id="SSF56935">
    <property type="entry name" value="Porins"/>
    <property type="match status" value="1"/>
</dbReference>
<evidence type="ECO:0000256" key="6">
    <source>
        <dbReference type="ARBA" id="ARBA00022729"/>
    </source>
</evidence>
<feature type="short sequence motif" description="TonB C-terminal box" evidence="12">
    <location>
        <begin position="796"/>
        <end position="813"/>
    </location>
</feature>
<dbReference type="Pfam" id="PF07715">
    <property type="entry name" value="Plug"/>
    <property type="match status" value="1"/>
</dbReference>
<sequence length="813" mass="88413">MATNVSSSLFARRLLALGVQGACLVMAQQASAISAGEQAQRAAQKAAQKTALKTAGAAADAPREAPSLPAVQVSASAELEPGAAARVQGRALEQAGSMADVMRYQPLVEAPSLVSGTARSGMDNTRYNRGGSSGYNVRGVEGNRVAIDLDGVELPDAVDRIAWSGRAASTGTFSMGRDFIDPEVYGGVDIQLGTTGSRRSAGGIGGAVSFRPKSARDYLREGKNSYLGLKAGYASANRLWTEAVTAAGRSGAFDGLLSYVRRDGREAKNSSPLGMRSEPEDITSNALLLKGDWRASAGHTLSLTADLLRRRHRSQYESSWLASNLRGTESSFSWQNAKTARDTLQLTHLWTPASGWFDQLETRVYGQYTLMDDTTDTLTNTSRTAFTERARNRNRSFGLASTLEKSWGSHRLRAGVSASRNANEHPLESTEAYHNSPTDLQRPFPDNITTRLGVFAEDAITLRAGSQRLVFTPGLRIERVQSRLRHLANMVSPSMTLAQLQRLYGSSTASTTLISPSLSLSWYLKPQFAAYVQWRRSGRAPTSSERYGLWRSGIYRCNCIVVGDAGLKAETSNTFDIGVKGSPAPGVRLNGSVFYTQYKNFIGVTRYPRDRYPGMFANAPAHLVTIFKAGNRDKARIYGLELGTRLEYGTWTPALKGLYSSLAFGYSKGESRSSYEGDKYVPLDTVQPAKLIAGIGYDAPGKTWGVNLLGTFARGKQAQSTNRDSYRNTGSGLTESTVEFIRVPGFGRLDLWAYWQITPALRLDAGVQNLANKSHWLYSNARSYDASSAADWRRFQLAAQPGRSFNISLTATF</sequence>
<dbReference type="GO" id="GO:0015344">
    <property type="term" value="F:siderophore uptake transmembrane transporter activity"/>
    <property type="evidence" value="ECO:0007669"/>
    <property type="project" value="TreeGrafter"/>
</dbReference>
<dbReference type="InterPro" id="IPR037066">
    <property type="entry name" value="Plug_dom_sf"/>
</dbReference>
<dbReference type="RefSeq" id="WP_279524425.1">
    <property type="nucleotide sequence ID" value="NZ_JARVII010000012.1"/>
</dbReference>
<keyword evidence="10 11" id="KW-0998">Cell outer membrane</keyword>
<dbReference type="InterPro" id="IPR036942">
    <property type="entry name" value="Beta-barrel_TonB_sf"/>
</dbReference>
<evidence type="ECO:0000256" key="4">
    <source>
        <dbReference type="ARBA" id="ARBA00022452"/>
    </source>
</evidence>
<evidence type="ECO:0000256" key="8">
    <source>
        <dbReference type="ARBA" id="ARBA00023136"/>
    </source>
</evidence>
<dbReference type="InterPro" id="IPR000531">
    <property type="entry name" value="Beta-barrel_TonB"/>
</dbReference>
<keyword evidence="8 11" id="KW-0472">Membrane</keyword>
<evidence type="ECO:0000256" key="10">
    <source>
        <dbReference type="ARBA" id="ARBA00023237"/>
    </source>
</evidence>
<evidence type="ECO:0000256" key="11">
    <source>
        <dbReference type="PROSITE-ProRule" id="PRU01360"/>
    </source>
</evidence>
<feature type="domain" description="TonB-dependent receptor plug" evidence="17">
    <location>
        <begin position="94"/>
        <end position="207"/>
    </location>
</feature>
<dbReference type="Gene3D" id="2.170.130.10">
    <property type="entry name" value="TonB-dependent receptor, plug domain"/>
    <property type="match status" value="1"/>
</dbReference>
<comment type="caution">
    <text evidence="18">The sequence shown here is derived from an EMBL/GenBank/DDBJ whole genome shotgun (WGS) entry which is preliminary data.</text>
</comment>
<evidence type="ECO:0000256" key="9">
    <source>
        <dbReference type="ARBA" id="ARBA00023170"/>
    </source>
</evidence>
<dbReference type="GO" id="GO:0009279">
    <property type="term" value="C:cell outer membrane"/>
    <property type="evidence" value="ECO:0007669"/>
    <property type="project" value="UniProtKB-SubCell"/>
</dbReference>
<dbReference type="Gene3D" id="2.40.170.20">
    <property type="entry name" value="TonB-dependent receptor, beta-barrel domain"/>
    <property type="match status" value="1"/>
</dbReference>
<dbReference type="PANTHER" id="PTHR30069">
    <property type="entry name" value="TONB-DEPENDENT OUTER MEMBRANE RECEPTOR"/>
    <property type="match status" value="1"/>
</dbReference>
<evidence type="ECO:0000259" key="16">
    <source>
        <dbReference type="Pfam" id="PF00593"/>
    </source>
</evidence>
<keyword evidence="6 15" id="KW-0732">Signal</keyword>
<evidence type="ECO:0000256" key="12">
    <source>
        <dbReference type="PROSITE-ProRule" id="PRU10144"/>
    </source>
</evidence>
<keyword evidence="19" id="KW-1185">Reference proteome</keyword>
<evidence type="ECO:0000313" key="18">
    <source>
        <dbReference type="EMBL" id="MDG9699538.1"/>
    </source>
</evidence>
<dbReference type="PROSITE" id="PS52016">
    <property type="entry name" value="TONB_DEPENDENT_REC_3"/>
    <property type="match status" value="1"/>
</dbReference>
<dbReference type="InterPro" id="IPR012910">
    <property type="entry name" value="Plug_dom"/>
</dbReference>
<accession>A0AAW6RGP5</accession>
<evidence type="ECO:0000259" key="17">
    <source>
        <dbReference type="Pfam" id="PF07715"/>
    </source>
</evidence>
<evidence type="ECO:0000256" key="14">
    <source>
        <dbReference type="SAM" id="MobiDB-lite"/>
    </source>
</evidence>
<evidence type="ECO:0000256" key="15">
    <source>
        <dbReference type="SAM" id="SignalP"/>
    </source>
</evidence>
<dbReference type="Proteomes" id="UP001237156">
    <property type="component" value="Unassembled WGS sequence"/>
</dbReference>
<feature type="chain" id="PRO_5043644611" evidence="15">
    <location>
        <begin position="33"/>
        <end position="813"/>
    </location>
</feature>
<evidence type="ECO:0000256" key="7">
    <source>
        <dbReference type="ARBA" id="ARBA00023077"/>
    </source>
</evidence>
<evidence type="ECO:0000256" key="3">
    <source>
        <dbReference type="ARBA" id="ARBA00022448"/>
    </source>
</evidence>
<evidence type="ECO:0000256" key="2">
    <source>
        <dbReference type="ARBA" id="ARBA00009810"/>
    </source>
</evidence>
<reference evidence="18 19" key="1">
    <citation type="submission" date="2023-04" db="EMBL/GenBank/DDBJ databases">
        <title>Ottowia paracancer sp. nov., isolated from human stomach.</title>
        <authorList>
            <person name="Song Y."/>
        </authorList>
    </citation>
    <scope>NUCLEOTIDE SEQUENCE [LARGE SCALE GENOMIC DNA]</scope>
    <source>
        <strain evidence="18 19">10c7w1</strain>
    </source>
</reference>
<dbReference type="PANTHER" id="PTHR30069:SF29">
    <property type="entry name" value="HEMOGLOBIN AND HEMOGLOBIN-HAPTOGLOBIN-BINDING PROTEIN 1-RELATED"/>
    <property type="match status" value="1"/>
</dbReference>
<feature type="domain" description="TonB-dependent receptor-like beta-barrel" evidence="16">
    <location>
        <begin position="293"/>
        <end position="770"/>
    </location>
</feature>
<evidence type="ECO:0000313" key="19">
    <source>
        <dbReference type="Proteomes" id="UP001237156"/>
    </source>
</evidence>
<dbReference type="CDD" id="cd01347">
    <property type="entry name" value="ligand_gated_channel"/>
    <property type="match status" value="1"/>
</dbReference>
<dbReference type="GO" id="GO:0044718">
    <property type="term" value="P:siderophore transmembrane transport"/>
    <property type="evidence" value="ECO:0007669"/>
    <property type="project" value="TreeGrafter"/>
</dbReference>
<feature type="region of interest" description="Disordered" evidence="14">
    <location>
        <begin position="418"/>
        <end position="442"/>
    </location>
</feature>
<dbReference type="InterPro" id="IPR039426">
    <property type="entry name" value="TonB-dep_rcpt-like"/>
</dbReference>
<keyword evidence="4 11" id="KW-1134">Transmembrane beta strand</keyword>
<evidence type="ECO:0000256" key="1">
    <source>
        <dbReference type="ARBA" id="ARBA00004571"/>
    </source>
</evidence>
<keyword evidence="9 18" id="KW-0675">Receptor</keyword>
<dbReference type="EMBL" id="JARVII010000012">
    <property type="protein sequence ID" value="MDG9699538.1"/>
    <property type="molecule type" value="Genomic_DNA"/>
</dbReference>
<keyword evidence="7 13" id="KW-0798">TonB box</keyword>
<organism evidence="18 19">
    <name type="scientific">Ottowia cancrivicina</name>
    <dbReference type="NCBI Taxonomy" id="3040346"/>
    <lineage>
        <taxon>Bacteria</taxon>
        <taxon>Pseudomonadati</taxon>
        <taxon>Pseudomonadota</taxon>
        <taxon>Betaproteobacteria</taxon>
        <taxon>Burkholderiales</taxon>
        <taxon>Comamonadaceae</taxon>
        <taxon>Ottowia</taxon>
    </lineage>
</organism>
<comment type="similarity">
    <text evidence="2 11 13">Belongs to the TonB-dependent receptor family.</text>
</comment>